<dbReference type="Proteomes" id="UP001652680">
    <property type="component" value="Unassembled WGS sequence"/>
</dbReference>
<feature type="chain" id="PRO_5027977121" evidence="1">
    <location>
        <begin position="23"/>
        <end position="112"/>
    </location>
</feature>
<reference evidence="4" key="2">
    <citation type="submission" date="2025-04" db="UniProtKB">
        <authorList>
            <consortium name="RefSeq"/>
        </authorList>
    </citation>
    <scope>IDENTIFICATION</scope>
</reference>
<proteinExistence type="predicted"/>
<dbReference type="AlphaFoldDB" id="A0A6P4F2D6"/>
<dbReference type="EnsemblMetazoa" id="XM_017127680.1">
    <property type="protein sequence ID" value="XP_016983169.1"/>
    <property type="gene ID" value="LOC108047482"/>
</dbReference>
<gene>
    <name evidence="4" type="primary">LOC108047482</name>
    <name evidence="2" type="synonym">108047482</name>
</gene>
<keyword evidence="1" id="KW-0732">Signal</keyword>
<dbReference type="OrthoDB" id="7883411at2759"/>
<sequence length="112" mass="12722">MKSETLHKFLAFYPLLIACAWSQPLNSTQQQPTYQQVQPVQRPFFLIKHNVRPEDAKNYHITIPKSPKAGEPCLTITWKTNPDGSGPSQPQIFMGNGYFGVIPPVARTQQRQ</sequence>
<dbReference type="RefSeq" id="XP_016983169.1">
    <property type="nucleotide sequence ID" value="XM_017127680.1"/>
</dbReference>
<feature type="signal peptide" evidence="1">
    <location>
        <begin position="1"/>
        <end position="22"/>
    </location>
</feature>
<organism evidence="4">
    <name type="scientific">Drosophila rhopaloa</name>
    <name type="common">Fruit fly</name>
    <dbReference type="NCBI Taxonomy" id="1041015"/>
    <lineage>
        <taxon>Eukaryota</taxon>
        <taxon>Metazoa</taxon>
        <taxon>Ecdysozoa</taxon>
        <taxon>Arthropoda</taxon>
        <taxon>Hexapoda</taxon>
        <taxon>Insecta</taxon>
        <taxon>Pterygota</taxon>
        <taxon>Neoptera</taxon>
        <taxon>Endopterygota</taxon>
        <taxon>Diptera</taxon>
        <taxon>Brachycera</taxon>
        <taxon>Muscomorpha</taxon>
        <taxon>Ephydroidea</taxon>
        <taxon>Drosophilidae</taxon>
        <taxon>Drosophila</taxon>
        <taxon>Sophophora</taxon>
    </lineage>
</organism>
<evidence type="ECO:0000313" key="3">
    <source>
        <dbReference type="Proteomes" id="UP001652680"/>
    </source>
</evidence>
<name>A0A6P4F2D6_DRORH</name>
<evidence type="ECO:0000256" key="1">
    <source>
        <dbReference type="SAM" id="SignalP"/>
    </source>
</evidence>
<keyword evidence="3" id="KW-1185">Reference proteome</keyword>
<dbReference type="OMA" id="IACAWSQ"/>
<reference evidence="3" key="1">
    <citation type="journal article" date="2021" name="Elife">
        <title>Highly contiguous assemblies of 101 drosophilid genomes.</title>
        <authorList>
            <person name="Kim B.Y."/>
            <person name="Wang J.R."/>
            <person name="Miller D.E."/>
            <person name="Barmina O."/>
            <person name="Delaney E."/>
            <person name="Thompson A."/>
            <person name="Comeault A.A."/>
            <person name="Peede D."/>
            <person name="D'Agostino E.R."/>
            <person name="Pelaez J."/>
            <person name="Aguilar J.M."/>
            <person name="Haji D."/>
            <person name="Matsunaga T."/>
            <person name="Armstrong E.E."/>
            <person name="Zych M."/>
            <person name="Ogawa Y."/>
            <person name="Stamenkovic-Radak M."/>
            <person name="Jelic M."/>
            <person name="Veselinovic M.S."/>
            <person name="Tanaskovic M."/>
            <person name="Eric P."/>
            <person name="Gao J.J."/>
            <person name="Katoh T.K."/>
            <person name="Toda M.J."/>
            <person name="Watabe H."/>
            <person name="Watada M."/>
            <person name="Davis J.S."/>
            <person name="Moyle L.C."/>
            <person name="Manoli G."/>
            <person name="Bertolini E."/>
            <person name="Kostal V."/>
            <person name="Hawley R.S."/>
            <person name="Takahashi A."/>
            <person name="Jones C.D."/>
            <person name="Price D.K."/>
            <person name="Whiteman N."/>
            <person name="Kopp A."/>
            <person name="Matute D.R."/>
            <person name="Petrov D.A."/>
        </authorList>
    </citation>
    <scope>NUCLEOTIDE SEQUENCE [LARGE SCALE GENOMIC DNA]</scope>
</reference>
<dbReference type="PROSITE" id="PS51257">
    <property type="entry name" value="PROKAR_LIPOPROTEIN"/>
    <property type="match status" value="1"/>
</dbReference>
<reference evidence="2" key="3">
    <citation type="submission" date="2025-05" db="UniProtKB">
        <authorList>
            <consortium name="EnsemblMetazoa"/>
        </authorList>
    </citation>
    <scope>IDENTIFICATION</scope>
</reference>
<accession>A0A6P4F2D6</accession>
<protein>
    <submittedName>
        <fullName evidence="4">Uncharacterized protein LOC108047482</fullName>
    </submittedName>
</protein>
<evidence type="ECO:0000313" key="4">
    <source>
        <dbReference type="RefSeq" id="XP_016983169.1"/>
    </source>
</evidence>
<evidence type="ECO:0000313" key="2">
    <source>
        <dbReference type="EnsemblMetazoa" id="XP_016983169.1"/>
    </source>
</evidence>
<dbReference type="GeneID" id="108047482"/>